<dbReference type="EMBL" id="JACVVK020000056">
    <property type="protein sequence ID" value="KAK7497618.1"/>
    <property type="molecule type" value="Genomic_DNA"/>
</dbReference>
<sequence length="64" mass="6793">MVIGSAFRFAQSLVKSGKPVKLGIKNLAGVAVPSQRLQLPHELNSVHVANAQKAKLRSAGLCTR</sequence>
<keyword evidence="2" id="KW-1185">Reference proteome</keyword>
<evidence type="ECO:0000313" key="1">
    <source>
        <dbReference type="EMBL" id="KAK7497618.1"/>
    </source>
</evidence>
<feature type="non-terminal residue" evidence="1">
    <location>
        <position position="64"/>
    </location>
</feature>
<name>A0ABD0LDX3_9CAEN</name>
<accession>A0ABD0LDX3</accession>
<gene>
    <name evidence="1" type="ORF">BaRGS_00011013</name>
</gene>
<dbReference type="Proteomes" id="UP001519460">
    <property type="component" value="Unassembled WGS sequence"/>
</dbReference>
<reference evidence="1 2" key="1">
    <citation type="journal article" date="2023" name="Sci. Data">
        <title>Genome assembly of the Korean intertidal mud-creeper Batillaria attramentaria.</title>
        <authorList>
            <person name="Patra A.K."/>
            <person name="Ho P.T."/>
            <person name="Jun S."/>
            <person name="Lee S.J."/>
            <person name="Kim Y."/>
            <person name="Won Y.J."/>
        </authorList>
    </citation>
    <scope>NUCLEOTIDE SEQUENCE [LARGE SCALE GENOMIC DNA]</scope>
    <source>
        <strain evidence="1">Wonlab-2016</strain>
    </source>
</reference>
<protein>
    <submittedName>
        <fullName evidence="1">Uncharacterized protein</fullName>
    </submittedName>
</protein>
<organism evidence="1 2">
    <name type="scientific">Batillaria attramentaria</name>
    <dbReference type="NCBI Taxonomy" id="370345"/>
    <lineage>
        <taxon>Eukaryota</taxon>
        <taxon>Metazoa</taxon>
        <taxon>Spiralia</taxon>
        <taxon>Lophotrochozoa</taxon>
        <taxon>Mollusca</taxon>
        <taxon>Gastropoda</taxon>
        <taxon>Caenogastropoda</taxon>
        <taxon>Sorbeoconcha</taxon>
        <taxon>Cerithioidea</taxon>
        <taxon>Batillariidae</taxon>
        <taxon>Batillaria</taxon>
    </lineage>
</organism>
<dbReference type="AlphaFoldDB" id="A0ABD0LDX3"/>
<proteinExistence type="predicted"/>
<comment type="caution">
    <text evidence="1">The sequence shown here is derived from an EMBL/GenBank/DDBJ whole genome shotgun (WGS) entry which is preliminary data.</text>
</comment>
<evidence type="ECO:0000313" key="2">
    <source>
        <dbReference type="Proteomes" id="UP001519460"/>
    </source>
</evidence>